<geneLocation type="plasmid" evidence="1 4">
    <name>2</name>
</geneLocation>
<name>A0A0B5N935_BACTU</name>
<evidence type="ECO:0000313" key="2">
    <source>
        <dbReference type="EMBL" id="MDR4174749.1"/>
    </source>
</evidence>
<keyword evidence="3" id="KW-0614">Plasmid</keyword>
<sequence length="99" mass="11506">MKEKLMNKLKESKSFSRDNIGMSVGVVSASGNLKYQKYLWTYIEDIDTVVNRQPSIRLYDEENDTFVHVTVNSVARILELKREEINQENSTENQLHKAV</sequence>
<gene>
    <name evidence="1" type="ORF">BF38_5942</name>
    <name evidence="2" type="ORF">FO599_01205</name>
    <name evidence="3" type="ORF">FOC89_01175</name>
</gene>
<dbReference type="Proteomes" id="UP000031876">
    <property type="component" value="Plasmid 2"/>
</dbReference>
<accession>A0A0B5N935</accession>
<reference evidence="3 5" key="3">
    <citation type="submission" date="2020-05" db="EMBL/GenBank/DDBJ databases">
        <title>FDA dAtabase for Regulatory Grade micrObial Sequences (FDA-ARGOS): Supporting development and validation of Infectious Disease Dx tests.</title>
        <authorList>
            <person name="Nelson B."/>
            <person name="Plummer A."/>
            <person name="Tallon L."/>
            <person name="Sadzewicz L."/>
            <person name="Zhao X."/>
            <person name="Vavikolanu K."/>
            <person name="Mehta A."/>
            <person name="Aluvathingal J."/>
            <person name="Nadendla S."/>
            <person name="Myers T."/>
            <person name="Yan Y."/>
            <person name="Sichtig H."/>
        </authorList>
    </citation>
    <scope>NUCLEOTIDE SEQUENCE [LARGE SCALE GENOMIC DNA]</scope>
    <source>
        <strain evidence="3 5">FDAARGOS_795</strain>
        <plasmid evidence="3 5">unnamed3</plasmid>
    </source>
</reference>
<geneLocation type="plasmid" evidence="3 5">
    <name>unnamed3</name>
</geneLocation>
<organism evidence="3 5">
    <name type="scientific">Bacillus thuringiensis</name>
    <dbReference type="NCBI Taxonomy" id="1428"/>
    <lineage>
        <taxon>Bacteria</taxon>
        <taxon>Bacillati</taxon>
        <taxon>Bacillota</taxon>
        <taxon>Bacilli</taxon>
        <taxon>Bacillales</taxon>
        <taxon>Bacillaceae</taxon>
        <taxon>Bacillus</taxon>
        <taxon>Bacillus cereus group</taxon>
    </lineage>
</organism>
<dbReference type="RefSeq" id="WP_000660183.1">
    <property type="nucleotide sequence ID" value="NZ_CP009334.1"/>
</dbReference>
<dbReference type="EMBL" id="VKQN01000001">
    <property type="protein sequence ID" value="MDR4174749.1"/>
    <property type="molecule type" value="Genomic_DNA"/>
</dbReference>
<reference evidence="1 4" key="1">
    <citation type="journal article" date="2015" name="Genome Announc.">
        <title>Complete genome sequences for 35 biothreat assay-relevant bacillus species.</title>
        <authorList>
            <person name="Johnson S.L."/>
            <person name="Daligault H.E."/>
            <person name="Davenport K.W."/>
            <person name="Jaissle J."/>
            <person name="Frey K.G."/>
            <person name="Ladner J.T."/>
            <person name="Broomall S.M."/>
            <person name="Bishop-Lilly K.A."/>
            <person name="Bruce D.C."/>
            <person name="Gibbons H.S."/>
            <person name="Coyne S.R."/>
            <person name="Lo C.C."/>
            <person name="Meincke L."/>
            <person name="Munk A.C."/>
            <person name="Koroleva G.I."/>
            <person name="Rosenzweig C.N."/>
            <person name="Palacios G.F."/>
            <person name="Redden C.L."/>
            <person name="Minogue T.D."/>
            <person name="Chain P.S."/>
        </authorList>
    </citation>
    <scope>NUCLEOTIDE SEQUENCE [LARGE SCALE GENOMIC DNA]</scope>
    <source>
        <strain evidence="1 4">HD1011</strain>
        <plasmid evidence="1 4">2</plasmid>
    </source>
</reference>
<dbReference type="AlphaFoldDB" id="A0A0B5N935"/>
<evidence type="ECO:0000313" key="4">
    <source>
        <dbReference type="Proteomes" id="UP000031876"/>
    </source>
</evidence>
<protein>
    <submittedName>
        <fullName evidence="3">Uncharacterized protein</fullName>
    </submittedName>
</protein>
<dbReference type="EMBL" id="CP009334">
    <property type="protein sequence ID" value="AJG74199.1"/>
    <property type="molecule type" value="Genomic_DNA"/>
</dbReference>
<evidence type="ECO:0000313" key="3">
    <source>
        <dbReference type="EMBL" id="QKH22628.1"/>
    </source>
</evidence>
<evidence type="ECO:0000313" key="1">
    <source>
        <dbReference type="EMBL" id="AJG74199.1"/>
    </source>
</evidence>
<dbReference type="KEGG" id="btw:BF38_5942"/>
<evidence type="ECO:0000313" key="5">
    <source>
        <dbReference type="Proteomes" id="UP000501107"/>
    </source>
</evidence>
<proteinExistence type="predicted"/>
<dbReference type="Proteomes" id="UP000501107">
    <property type="component" value="Plasmid unnamed3"/>
</dbReference>
<dbReference type="Proteomes" id="UP001181533">
    <property type="component" value="Unassembled WGS sequence"/>
</dbReference>
<dbReference type="EMBL" id="CP053979">
    <property type="protein sequence ID" value="QKH22628.1"/>
    <property type="molecule type" value="Genomic_DNA"/>
</dbReference>
<reference evidence="2" key="2">
    <citation type="submission" date="2019-07" db="EMBL/GenBank/DDBJ databases">
        <title>Phylogenomic Reclassification of ATCC Bacillus Strains and Various Taxa within the Genus Bacillus.</title>
        <authorList>
            <person name="Riojas M.A."/>
            <person name="Frank A.M."/>
            <person name="Fenn S.L."/>
            <person name="King S.P."/>
            <person name="Brower S.M."/>
            <person name="Hazbon M.H."/>
        </authorList>
    </citation>
    <scope>NUCLEOTIDE SEQUENCE</scope>
    <source>
        <strain evidence="2">ATCC 35646</strain>
    </source>
</reference>